<feature type="domain" description="ATP-dependent RNA helicase DHX29-like UBA" evidence="3">
    <location>
        <begin position="441"/>
        <end position="490"/>
    </location>
</feature>
<dbReference type="SUPFAM" id="SSF56399">
    <property type="entry name" value="ADP-ribosylation"/>
    <property type="match status" value="1"/>
</dbReference>
<feature type="region of interest" description="Disordered" evidence="2">
    <location>
        <begin position="627"/>
        <end position="735"/>
    </location>
</feature>
<gene>
    <name evidence="4" type="ORF">CCMP2556_LOCUS33373</name>
</gene>
<sequence length="872" mass="98274">MPAGLHGLADCKEEASMVFAVSTSPSASGAERLELQVENGEMLRPQQLEKILKNRDRIEDFKMMGPEEQPRGLSDGLRSLLQSAKEQLDIRLEHRCPERFGGKQCGQSFKAQQQLDEHHCPAVGVVNDFNQIVSAKDQTEYCCHVVAWTMYHGTTRAAADQIERGGIRASTGGMLGAGVYAIRDIKKVTCWVRSRADENAGRGGLRDERVHVHVAMLWFGVALQARKLELSDFAKAQDLQMKANDLMEKAAPMSWGIPVFATLWMSCKEAIIYQDEVEREAEAQKAAEEAAAAQEEEAAAPTVTAASERPSSRAEEEEDLEDWERLDLPDSPVTPVRPSTPAEPEVVEEELQEEDWDQLVDARLKDELQKLERKVNAAEVLANANLERRGGYPPAGVVVLNKVAEQKVEAALAPLRDGEGFLKPILPRHWRFKGKLTWERLSSIYTTLEALNFKGDQIRLAMGKTGGYDARAPLEWLLVNLPKQELPRYFGGDSVGDLPNTEEEGSTLSDLVEAPFGPAQLQMDVVEEAEEAKAGVDDKLDVDKELPQPVAKQDGKRPACDKEVGKEFARRYMEQYEEEDEEDALLSPEEILERERKKDPTARYIKVSLQFEESSKILKALKEKRRHGAFKQNISADQNKQRENTNKFQSCKAEMELLESGKYGPLDQERIAKAKPRKAPKEEEREKPAKEEKEKEEKEEAKETEEDSMLPSLFDEAEGLESVESHSAERPKARRSYSLAGWTGRKPKEALEDFGRNKWGKKKDGLPYAKYSKLSGAGGFRVRVTVQLPKNERRRFDPEELCESKEEAEHLAATLALMKLSQDSEKPGLQRGLPPVYRQRWQEWDQELLADLQDDACNAPESATSWQIHSRF</sequence>
<reference evidence="4 5" key="1">
    <citation type="submission" date="2024-02" db="EMBL/GenBank/DDBJ databases">
        <authorList>
            <person name="Chen Y."/>
            <person name="Shah S."/>
            <person name="Dougan E. K."/>
            <person name="Thang M."/>
            <person name="Chan C."/>
        </authorList>
    </citation>
    <scope>NUCLEOTIDE SEQUENCE [LARGE SCALE GENOMIC DNA]</scope>
</reference>
<feature type="region of interest" description="Disordered" evidence="2">
    <location>
        <begin position="284"/>
        <end position="353"/>
    </location>
</feature>
<evidence type="ECO:0000256" key="1">
    <source>
        <dbReference type="SAM" id="Coils"/>
    </source>
</evidence>
<feature type="compositionally biased region" description="Basic and acidic residues" evidence="2">
    <location>
        <begin position="679"/>
        <end position="701"/>
    </location>
</feature>
<name>A0ABP0NX14_9DINO</name>
<evidence type="ECO:0000313" key="4">
    <source>
        <dbReference type="EMBL" id="CAK9067958.1"/>
    </source>
</evidence>
<dbReference type="EMBL" id="CAXAMN010022273">
    <property type="protein sequence ID" value="CAK9067958.1"/>
    <property type="molecule type" value="Genomic_DNA"/>
</dbReference>
<organism evidence="4 5">
    <name type="scientific">Durusdinium trenchii</name>
    <dbReference type="NCBI Taxonomy" id="1381693"/>
    <lineage>
        <taxon>Eukaryota</taxon>
        <taxon>Sar</taxon>
        <taxon>Alveolata</taxon>
        <taxon>Dinophyceae</taxon>
        <taxon>Suessiales</taxon>
        <taxon>Symbiodiniaceae</taxon>
        <taxon>Durusdinium</taxon>
    </lineage>
</organism>
<dbReference type="Gene3D" id="3.90.175.10">
    <property type="entry name" value="Diphtheria Toxin, domain 1"/>
    <property type="match status" value="1"/>
</dbReference>
<evidence type="ECO:0000313" key="5">
    <source>
        <dbReference type="Proteomes" id="UP001642484"/>
    </source>
</evidence>
<keyword evidence="1" id="KW-0175">Coiled coil</keyword>
<dbReference type="Proteomes" id="UP001642484">
    <property type="component" value="Unassembled WGS sequence"/>
</dbReference>
<feature type="compositionally biased region" description="Low complexity" evidence="2">
    <location>
        <begin position="289"/>
        <end position="309"/>
    </location>
</feature>
<dbReference type="Pfam" id="PF24899">
    <property type="entry name" value="UBA_DHX29"/>
    <property type="match status" value="1"/>
</dbReference>
<dbReference type="InterPro" id="IPR056890">
    <property type="entry name" value="UBA_DHX29-like"/>
</dbReference>
<dbReference type="PANTHER" id="PTHR36542">
    <property type="entry name" value="GIG2-LIKE PROTEIN DRED-RELATED"/>
    <property type="match status" value="1"/>
</dbReference>
<comment type="caution">
    <text evidence="4">The sequence shown here is derived from an EMBL/GenBank/DDBJ whole genome shotgun (WGS) entry which is preliminary data.</text>
</comment>
<proteinExistence type="predicted"/>
<protein>
    <recommendedName>
        <fullName evidence="3">ATP-dependent RNA helicase DHX29-like UBA domain-containing protein</fullName>
    </recommendedName>
</protein>
<feature type="coiled-coil region" evidence="1">
    <location>
        <begin position="361"/>
        <end position="388"/>
    </location>
</feature>
<keyword evidence="5" id="KW-1185">Reference proteome</keyword>
<accession>A0ABP0NX14</accession>
<dbReference type="SUPFAM" id="SSF54768">
    <property type="entry name" value="dsRNA-binding domain-like"/>
    <property type="match status" value="1"/>
</dbReference>
<evidence type="ECO:0000256" key="2">
    <source>
        <dbReference type="SAM" id="MobiDB-lite"/>
    </source>
</evidence>
<evidence type="ECO:0000259" key="3">
    <source>
        <dbReference type="Pfam" id="PF24899"/>
    </source>
</evidence>